<name>A0A4R5VZA1_9BURK</name>
<dbReference type="OrthoDB" id="7356080at2"/>
<gene>
    <name evidence="4" type="ORF">E2I14_13675</name>
</gene>
<dbReference type="SUPFAM" id="SSF55729">
    <property type="entry name" value="Acyl-CoA N-acyltransferases (Nat)"/>
    <property type="match status" value="1"/>
</dbReference>
<protein>
    <submittedName>
        <fullName evidence="4">GNAT family N-acetyltransferase</fullName>
    </submittedName>
</protein>
<dbReference type="InterPro" id="IPR016181">
    <property type="entry name" value="Acyl_CoA_acyltransferase"/>
</dbReference>
<organism evidence="4 5">
    <name type="scientific">Sapientia aquatica</name>
    <dbReference type="NCBI Taxonomy" id="1549640"/>
    <lineage>
        <taxon>Bacteria</taxon>
        <taxon>Pseudomonadati</taxon>
        <taxon>Pseudomonadota</taxon>
        <taxon>Betaproteobacteria</taxon>
        <taxon>Burkholderiales</taxon>
        <taxon>Oxalobacteraceae</taxon>
        <taxon>Sapientia</taxon>
    </lineage>
</organism>
<dbReference type="PANTHER" id="PTHR43877:SF2">
    <property type="entry name" value="AMINOALKYLPHOSPHONATE N-ACETYLTRANSFERASE-RELATED"/>
    <property type="match status" value="1"/>
</dbReference>
<sequence>MTTLKFRSASILDIPAMLEIRFSVRENKLSNPNRVTTQFIEEYLDFLFDDRPYELRGWVCEFNGKVVGYCYAETGNASIWALFVSPIYEGKGIGKALLNLAVNWLFNLGKKQVRLSTQANTRADRFYSAQGWIKRGMKNDTEVWYCLPNQAKISRP</sequence>
<dbReference type="GO" id="GO:0016747">
    <property type="term" value="F:acyltransferase activity, transferring groups other than amino-acyl groups"/>
    <property type="evidence" value="ECO:0007669"/>
    <property type="project" value="InterPro"/>
</dbReference>
<dbReference type="InterPro" id="IPR050832">
    <property type="entry name" value="Bact_Acetyltransf"/>
</dbReference>
<dbReference type="PANTHER" id="PTHR43877">
    <property type="entry name" value="AMINOALKYLPHOSPHONATE N-ACETYLTRANSFERASE-RELATED-RELATED"/>
    <property type="match status" value="1"/>
</dbReference>
<dbReference type="PROSITE" id="PS51186">
    <property type="entry name" value="GNAT"/>
    <property type="match status" value="1"/>
</dbReference>
<evidence type="ECO:0000256" key="2">
    <source>
        <dbReference type="ARBA" id="ARBA00023315"/>
    </source>
</evidence>
<dbReference type="Pfam" id="PF00583">
    <property type="entry name" value="Acetyltransf_1"/>
    <property type="match status" value="1"/>
</dbReference>
<proteinExistence type="predicted"/>
<feature type="domain" description="N-acetyltransferase" evidence="3">
    <location>
        <begin position="4"/>
        <end position="150"/>
    </location>
</feature>
<evidence type="ECO:0000313" key="5">
    <source>
        <dbReference type="Proteomes" id="UP000294829"/>
    </source>
</evidence>
<dbReference type="RefSeq" id="WP_133329470.1">
    <property type="nucleotide sequence ID" value="NZ_SMYL01000007.1"/>
</dbReference>
<dbReference type="AlphaFoldDB" id="A0A4R5VZA1"/>
<dbReference type="InterPro" id="IPR000182">
    <property type="entry name" value="GNAT_dom"/>
</dbReference>
<accession>A0A4R5VZA1</accession>
<evidence type="ECO:0000259" key="3">
    <source>
        <dbReference type="PROSITE" id="PS51186"/>
    </source>
</evidence>
<keyword evidence="2" id="KW-0012">Acyltransferase</keyword>
<comment type="caution">
    <text evidence="4">The sequence shown here is derived from an EMBL/GenBank/DDBJ whole genome shotgun (WGS) entry which is preliminary data.</text>
</comment>
<keyword evidence="5" id="KW-1185">Reference proteome</keyword>
<dbReference type="EMBL" id="SMYL01000007">
    <property type="protein sequence ID" value="TDK64491.1"/>
    <property type="molecule type" value="Genomic_DNA"/>
</dbReference>
<dbReference type="CDD" id="cd04301">
    <property type="entry name" value="NAT_SF"/>
    <property type="match status" value="1"/>
</dbReference>
<evidence type="ECO:0000313" key="4">
    <source>
        <dbReference type="EMBL" id="TDK64491.1"/>
    </source>
</evidence>
<reference evidence="4 5" key="1">
    <citation type="submission" date="2019-03" db="EMBL/GenBank/DDBJ databases">
        <title>Sapientia aquatica gen. nov., sp. nov., isolated from a crater lake.</title>
        <authorList>
            <person name="Felfoldi T."/>
            <person name="Szabo A."/>
            <person name="Toth E."/>
            <person name="Schumann P."/>
            <person name="Keki Z."/>
            <person name="Marialigeti K."/>
            <person name="Mathe I."/>
        </authorList>
    </citation>
    <scope>NUCLEOTIDE SEQUENCE [LARGE SCALE GENOMIC DNA]</scope>
    <source>
        <strain evidence="4 5">SA-152</strain>
    </source>
</reference>
<evidence type="ECO:0000256" key="1">
    <source>
        <dbReference type="ARBA" id="ARBA00022679"/>
    </source>
</evidence>
<dbReference type="Proteomes" id="UP000294829">
    <property type="component" value="Unassembled WGS sequence"/>
</dbReference>
<keyword evidence="1 4" id="KW-0808">Transferase</keyword>
<dbReference type="Gene3D" id="3.40.630.30">
    <property type="match status" value="1"/>
</dbReference>